<evidence type="ECO:0000256" key="6">
    <source>
        <dbReference type="ARBA" id="ARBA00022970"/>
    </source>
</evidence>
<dbReference type="CDD" id="cd03224">
    <property type="entry name" value="ABC_TM1139_LivF_branched"/>
    <property type="match status" value="1"/>
</dbReference>
<dbReference type="InterPro" id="IPR027417">
    <property type="entry name" value="P-loop_NTPase"/>
</dbReference>
<gene>
    <name evidence="8" type="ORF">ACFQND_09100</name>
</gene>
<dbReference type="SUPFAM" id="SSF52540">
    <property type="entry name" value="P-loop containing nucleoside triphosphate hydrolases"/>
    <property type="match status" value="1"/>
</dbReference>
<comment type="caution">
    <text evidence="8">The sequence shown here is derived from an EMBL/GenBank/DDBJ whole genome shotgun (WGS) entry which is preliminary data.</text>
</comment>
<protein>
    <submittedName>
        <fullName evidence="8">ABC transporter ATP-binding protein</fullName>
    </submittedName>
</protein>
<evidence type="ECO:0000256" key="4">
    <source>
        <dbReference type="ARBA" id="ARBA00022741"/>
    </source>
</evidence>
<reference evidence="9" key="1">
    <citation type="journal article" date="2019" name="Int. J. Syst. Evol. Microbiol.">
        <title>The Global Catalogue of Microorganisms (GCM) 10K type strain sequencing project: providing services to taxonomists for standard genome sequencing and annotation.</title>
        <authorList>
            <consortium name="The Broad Institute Genomics Platform"/>
            <consortium name="The Broad Institute Genome Sequencing Center for Infectious Disease"/>
            <person name="Wu L."/>
            <person name="Ma J."/>
        </authorList>
    </citation>
    <scope>NUCLEOTIDE SEQUENCE [LARGE SCALE GENOMIC DNA]</scope>
    <source>
        <strain evidence="9">CCUG 39402</strain>
    </source>
</reference>
<keyword evidence="6" id="KW-0029">Amino-acid transport</keyword>
<keyword evidence="4" id="KW-0547">Nucleotide-binding</keyword>
<dbReference type="InterPro" id="IPR052156">
    <property type="entry name" value="BCAA_Transport_ATP-bd_LivF"/>
</dbReference>
<evidence type="ECO:0000256" key="3">
    <source>
        <dbReference type="ARBA" id="ARBA00022475"/>
    </source>
</evidence>
<dbReference type="RefSeq" id="WP_371439051.1">
    <property type="nucleotide sequence ID" value="NZ_JBHSRS010000018.1"/>
</dbReference>
<sequence length="243" mass="25408">MNTALLEIEGLAASYGQIEALRGVSLRVGAGEAVALVGANGAGKSTLMKCVMGMLAGVSGVVRFDGKDITTRSVASRADIGIGYSPEGRRVFSGLTVHENLLVASRDKDGGRARAEEVYAFFPALKEKSQAMGWALSGGQQQMLAIGRALMLRPRLLLLDEPSLGLSPLLMTEVLNRVRDITASGTAVLLAEQNVHKALSVSHRAYVIQLGRVVRSSASSELLAAGDLSSAFLGGSMPTGANR</sequence>
<dbReference type="Pfam" id="PF00005">
    <property type="entry name" value="ABC_tran"/>
    <property type="match status" value="1"/>
</dbReference>
<name>A0ABW1TWS6_9BURK</name>
<dbReference type="Proteomes" id="UP001596270">
    <property type="component" value="Unassembled WGS sequence"/>
</dbReference>
<evidence type="ECO:0000259" key="7">
    <source>
        <dbReference type="PROSITE" id="PS50893"/>
    </source>
</evidence>
<evidence type="ECO:0000256" key="1">
    <source>
        <dbReference type="ARBA" id="ARBA00005417"/>
    </source>
</evidence>
<dbReference type="SMART" id="SM00382">
    <property type="entry name" value="AAA"/>
    <property type="match status" value="1"/>
</dbReference>
<keyword evidence="9" id="KW-1185">Reference proteome</keyword>
<evidence type="ECO:0000313" key="9">
    <source>
        <dbReference type="Proteomes" id="UP001596270"/>
    </source>
</evidence>
<keyword evidence="3" id="KW-0472">Membrane</keyword>
<evidence type="ECO:0000313" key="8">
    <source>
        <dbReference type="EMBL" id="MFC6281384.1"/>
    </source>
</evidence>
<dbReference type="PANTHER" id="PTHR43820:SF4">
    <property type="entry name" value="HIGH-AFFINITY BRANCHED-CHAIN AMINO ACID TRANSPORT ATP-BINDING PROTEIN LIVF"/>
    <property type="match status" value="1"/>
</dbReference>
<dbReference type="InterPro" id="IPR017871">
    <property type="entry name" value="ABC_transporter-like_CS"/>
</dbReference>
<comment type="similarity">
    <text evidence="1">Belongs to the ABC transporter superfamily.</text>
</comment>
<dbReference type="EMBL" id="JBHSRS010000018">
    <property type="protein sequence ID" value="MFC6281384.1"/>
    <property type="molecule type" value="Genomic_DNA"/>
</dbReference>
<accession>A0ABW1TWS6</accession>
<keyword evidence="3" id="KW-1003">Cell membrane</keyword>
<dbReference type="PANTHER" id="PTHR43820">
    <property type="entry name" value="HIGH-AFFINITY BRANCHED-CHAIN AMINO ACID TRANSPORT ATP-BINDING PROTEIN LIVF"/>
    <property type="match status" value="1"/>
</dbReference>
<dbReference type="GO" id="GO:0005524">
    <property type="term" value="F:ATP binding"/>
    <property type="evidence" value="ECO:0007669"/>
    <property type="project" value="UniProtKB-KW"/>
</dbReference>
<keyword evidence="5 8" id="KW-0067">ATP-binding</keyword>
<dbReference type="InterPro" id="IPR003439">
    <property type="entry name" value="ABC_transporter-like_ATP-bd"/>
</dbReference>
<dbReference type="Gene3D" id="3.40.50.300">
    <property type="entry name" value="P-loop containing nucleotide triphosphate hydrolases"/>
    <property type="match status" value="1"/>
</dbReference>
<keyword evidence="2" id="KW-0813">Transport</keyword>
<dbReference type="PROSITE" id="PS00211">
    <property type="entry name" value="ABC_TRANSPORTER_1"/>
    <property type="match status" value="1"/>
</dbReference>
<proteinExistence type="inferred from homology"/>
<evidence type="ECO:0000256" key="5">
    <source>
        <dbReference type="ARBA" id="ARBA00022840"/>
    </source>
</evidence>
<dbReference type="PROSITE" id="PS50893">
    <property type="entry name" value="ABC_TRANSPORTER_2"/>
    <property type="match status" value="1"/>
</dbReference>
<feature type="domain" description="ABC transporter" evidence="7">
    <location>
        <begin position="6"/>
        <end position="235"/>
    </location>
</feature>
<dbReference type="InterPro" id="IPR003593">
    <property type="entry name" value="AAA+_ATPase"/>
</dbReference>
<organism evidence="8 9">
    <name type="scientific">Polaromonas aquatica</name>
    <dbReference type="NCBI Taxonomy" id="332657"/>
    <lineage>
        <taxon>Bacteria</taxon>
        <taxon>Pseudomonadati</taxon>
        <taxon>Pseudomonadota</taxon>
        <taxon>Betaproteobacteria</taxon>
        <taxon>Burkholderiales</taxon>
        <taxon>Comamonadaceae</taxon>
        <taxon>Polaromonas</taxon>
    </lineage>
</organism>
<evidence type="ECO:0000256" key="2">
    <source>
        <dbReference type="ARBA" id="ARBA00022448"/>
    </source>
</evidence>